<organism evidence="2 3">
    <name type="scientific">Solanum pennellii</name>
    <name type="common">Tomato</name>
    <name type="synonym">Lycopersicon pennellii</name>
    <dbReference type="NCBI Taxonomy" id="28526"/>
    <lineage>
        <taxon>Eukaryota</taxon>
        <taxon>Viridiplantae</taxon>
        <taxon>Streptophyta</taxon>
        <taxon>Embryophyta</taxon>
        <taxon>Tracheophyta</taxon>
        <taxon>Spermatophyta</taxon>
        <taxon>Magnoliopsida</taxon>
        <taxon>eudicotyledons</taxon>
        <taxon>Gunneridae</taxon>
        <taxon>Pentapetalae</taxon>
        <taxon>asterids</taxon>
        <taxon>lamiids</taxon>
        <taxon>Solanales</taxon>
        <taxon>Solanaceae</taxon>
        <taxon>Solanoideae</taxon>
        <taxon>Solaneae</taxon>
        <taxon>Solanum</taxon>
        <taxon>Solanum subgen. Lycopersicon</taxon>
    </lineage>
</organism>
<dbReference type="RefSeq" id="XP_015064880.1">
    <property type="nucleotide sequence ID" value="XM_015209394.1"/>
</dbReference>
<protein>
    <submittedName>
        <fullName evidence="3">Uncharacterized protein LOC107010143</fullName>
    </submittedName>
</protein>
<name>A0ABM1G211_SOLPN</name>
<proteinExistence type="predicted"/>
<reference evidence="3" key="2">
    <citation type="submission" date="2025-08" db="UniProtKB">
        <authorList>
            <consortium name="RefSeq"/>
        </authorList>
    </citation>
    <scope>IDENTIFICATION</scope>
</reference>
<sequence>MAIETTTSTSASEGSVVSGSDANGILYVHPSDNPGMILVPVQFDGTGYRTWRRGVMRALSVKNKLCFIDGSCEKPSTNSPQLRQWQRCDDMVTSWILNSLTKEVSDSVEYVSNSAELWKELEDRYDQTNGAKLYQIQKEINDLTQGVLDITVYYTRMKKLWEELNTLNVKNHCSCVCMCGAKDSIFKAEQDRRLIHFLMGLNEVYTVIRGNILMMNPLPSMGQAFSLLIQEEKQREFKPVGRMSTESVSLNVKAVDNKGHGGRSFRTNFQGNNYGNLGDANSSSGGNYYPSNNSNRSVIVCDYCKRSGHIKDKCYKLHGYPQNNNRPGSYNGGQGFRQQGSNYKGRRVVANVHGSVGDMVPANGEEQSQFQGDVLKNINFTKEQYGQIMNLLQHFKNENVGEDTGANNNASGVAAGSMNFAGIVVCSSSTVFDNLSCKCFESSANLWIIDSGASNHITFSKNSLINIKTLPIPILVSLPNGYKVKVTEFGDAPLVKRPQVLGNCRDGLYFLCTKCLKTSDKVNTCQICCCFPNDSLSSSIRGETCNSSSYSPDQYKVLASNSVPLKCKSSFSNMNVMADHNSGDNVDLLWHNRLGHVPFVKMKRKFTGKLAASSMAAYTLV</sequence>
<accession>A0ABM1G211</accession>
<dbReference type="InterPro" id="IPR029472">
    <property type="entry name" value="Copia-like_N"/>
</dbReference>
<evidence type="ECO:0000313" key="2">
    <source>
        <dbReference type="Proteomes" id="UP000694930"/>
    </source>
</evidence>
<keyword evidence="2" id="KW-1185">Reference proteome</keyword>
<dbReference type="PANTHER" id="PTHR37610:SF40">
    <property type="entry name" value="OS01G0909600 PROTEIN"/>
    <property type="match status" value="1"/>
</dbReference>
<dbReference type="PANTHER" id="PTHR37610">
    <property type="entry name" value="CCHC-TYPE DOMAIN-CONTAINING PROTEIN"/>
    <property type="match status" value="1"/>
</dbReference>
<evidence type="ECO:0000259" key="1">
    <source>
        <dbReference type="Pfam" id="PF14244"/>
    </source>
</evidence>
<feature type="domain" description="Retrotransposon Copia-like N-terminal" evidence="1">
    <location>
        <begin position="29"/>
        <end position="76"/>
    </location>
</feature>
<dbReference type="GeneID" id="107010143"/>
<reference evidence="2" key="1">
    <citation type="journal article" date="2014" name="Nat. Genet.">
        <title>The genome of the stress-tolerant wild tomato species Solanum pennellii.</title>
        <authorList>
            <person name="Bolger A."/>
            <person name="Scossa F."/>
            <person name="Bolger M.E."/>
            <person name="Lanz C."/>
            <person name="Maumus F."/>
            <person name="Tohge T."/>
            <person name="Quesneville H."/>
            <person name="Alseekh S."/>
            <person name="Sorensen I."/>
            <person name="Lichtenstein G."/>
            <person name="Fich E.A."/>
            <person name="Conte M."/>
            <person name="Keller H."/>
            <person name="Schneeberger K."/>
            <person name="Schwacke R."/>
            <person name="Ofner I."/>
            <person name="Vrebalov J."/>
            <person name="Xu Y."/>
            <person name="Osorio S."/>
            <person name="Aflitos S.A."/>
            <person name="Schijlen E."/>
            <person name="Jimenez-Gomez J.M."/>
            <person name="Ryngajllo M."/>
            <person name="Kimura S."/>
            <person name="Kumar R."/>
            <person name="Koenig D."/>
            <person name="Headland L.R."/>
            <person name="Maloof J.N."/>
            <person name="Sinha N."/>
            <person name="van Ham R.C."/>
            <person name="Lankhorst R.K."/>
            <person name="Mao L."/>
            <person name="Vogel A."/>
            <person name="Arsova B."/>
            <person name="Panstruga R."/>
            <person name="Fei Z."/>
            <person name="Rose J.K."/>
            <person name="Zamir D."/>
            <person name="Carrari F."/>
            <person name="Giovannoni J.J."/>
            <person name="Weigel D."/>
            <person name="Usadel B."/>
            <person name="Fernie A.R."/>
        </authorList>
    </citation>
    <scope>NUCLEOTIDE SEQUENCE [LARGE SCALE GENOMIC DNA]</scope>
    <source>
        <strain evidence="2">cv. LA0716</strain>
    </source>
</reference>
<dbReference type="Pfam" id="PF14244">
    <property type="entry name" value="Retrotran_gag_3"/>
    <property type="match status" value="1"/>
</dbReference>
<evidence type="ECO:0000313" key="3">
    <source>
        <dbReference type="RefSeq" id="XP_015064880.1"/>
    </source>
</evidence>
<gene>
    <name evidence="3" type="primary">LOC107010143</name>
</gene>
<dbReference type="Proteomes" id="UP000694930">
    <property type="component" value="Chromosome 2"/>
</dbReference>